<dbReference type="Gene3D" id="2.60.120.460">
    <property type="entry name" value="YjbQ-like"/>
    <property type="match status" value="1"/>
</dbReference>
<proteinExistence type="inferred from homology"/>
<dbReference type="NCBIfam" id="TIGR00149">
    <property type="entry name" value="TIGR00149_YjbQ"/>
    <property type="match status" value="1"/>
</dbReference>
<dbReference type="PATRIC" id="fig|1429043.3.peg.5329"/>
<keyword evidence="3" id="KW-1185">Reference proteome</keyword>
<evidence type="ECO:0000313" key="3">
    <source>
        <dbReference type="Proteomes" id="UP000032233"/>
    </source>
</evidence>
<dbReference type="PANTHER" id="PTHR30615">
    <property type="entry name" value="UNCHARACTERIZED PROTEIN YJBQ-RELATED"/>
    <property type="match status" value="1"/>
</dbReference>
<dbReference type="Pfam" id="PF01894">
    <property type="entry name" value="YjbQ"/>
    <property type="match status" value="1"/>
</dbReference>
<dbReference type="RefSeq" id="WP_044352266.1">
    <property type="nucleotide sequence ID" value="NZ_AZAC01000067.1"/>
</dbReference>
<evidence type="ECO:0008006" key="4">
    <source>
        <dbReference type="Google" id="ProtNLM"/>
    </source>
</evidence>
<dbReference type="SUPFAM" id="SSF111038">
    <property type="entry name" value="YjbQ-like"/>
    <property type="match status" value="1"/>
</dbReference>
<evidence type="ECO:0000313" key="2">
    <source>
        <dbReference type="EMBL" id="KIX11062.1"/>
    </source>
</evidence>
<name>A0A0D2G801_9BACT</name>
<comment type="caution">
    <text evidence="2">The sequence shown here is derived from an EMBL/GenBank/DDBJ whole genome shotgun (WGS) entry which is preliminary data.</text>
</comment>
<dbReference type="STRING" id="1429043.X474_25215"/>
<gene>
    <name evidence="2" type="ORF">X474_25215</name>
</gene>
<evidence type="ECO:0000256" key="1">
    <source>
        <dbReference type="ARBA" id="ARBA00005534"/>
    </source>
</evidence>
<dbReference type="AlphaFoldDB" id="A0A0D2G801"/>
<dbReference type="FunCoup" id="A0A0D2G801">
    <property type="interactions" value="331"/>
</dbReference>
<comment type="similarity">
    <text evidence="1">Belongs to the UPF0047 family.</text>
</comment>
<dbReference type="InterPro" id="IPR035917">
    <property type="entry name" value="YjbQ-like_sf"/>
</dbReference>
<reference evidence="2 3" key="1">
    <citation type="submission" date="2013-11" db="EMBL/GenBank/DDBJ databases">
        <title>Metagenomic analysis of a methanogenic consortium involved in long chain n-alkane degradation.</title>
        <authorList>
            <person name="Davidova I.A."/>
            <person name="Callaghan A.V."/>
            <person name="Wawrik B."/>
            <person name="Pruitt S."/>
            <person name="Marks C."/>
            <person name="Duncan K.E."/>
            <person name="Suflita J.M."/>
        </authorList>
    </citation>
    <scope>NUCLEOTIDE SEQUENCE [LARGE SCALE GENOMIC DNA]</scope>
    <source>
        <strain evidence="2 3">SPR</strain>
    </source>
</reference>
<dbReference type="PIRSF" id="PIRSF004681">
    <property type="entry name" value="UCP004681"/>
    <property type="match status" value="1"/>
</dbReference>
<dbReference type="PANTHER" id="PTHR30615:SF8">
    <property type="entry name" value="UPF0047 PROTEIN C4A8.02C"/>
    <property type="match status" value="1"/>
</dbReference>
<dbReference type="OrthoDB" id="9801725at2"/>
<sequence>MQTITIKTGRHSQALDITSQVSECVRKNGIQNGWCQVFVKHTTAGLCVNEAADPSVMEDLLAGLERMVPWDGPYTHAEGNSAAHIKSVLTGSSVRVPVVDTRLNLGTWQGIFFLEFDGPRTRNFVVDVLAGVND</sequence>
<organism evidence="2 3">
    <name type="scientific">Dethiosulfatarculus sandiegensis</name>
    <dbReference type="NCBI Taxonomy" id="1429043"/>
    <lineage>
        <taxon>Bacteria</taxon>
        <taxon>Pseudomonadati</taxon>
        <taxon>Thermodesulfobacteriota</taxon>
        <taxon>Desulfarculia</taxon>
        <taxon>Desulfarculales</taxon>
        <taxon>Desulfarculaceae</taxon>
        <taxon>Dethiosulfatarculus</taxon>
    </lineage>
</organism>
<dbReference type="Proteomes" id="UP000032233">
    <property type="component" value="Unassembled WGS sequence"/>
</dbReference>
<dbReference type="InterPro" id="IPR001602">
    <property type="entry name" value="UPF0047_YjbQ-like"/>
</dbReference>
<protein>
    <recommendedName>
        <fullName evidence="4">Secondary thiamine-phosphate synthase enzyme</fullName>
    </recommendedName>
</protein>
<dbReference type="EMBL" id="AZAC01000067">
    <property type="protein sequence ID" value="KIX11062.1"/>
    <property type="molecule type" value="Genomic_DNA"/>
</dbReference>
<accession>A0A0D2G801</accession>
<dbReference type="InParanoid" id="A0A0D2G801"/>